<dbReference type="GO" id="GO:0016020">
    <property type="term" value="C:membrane"/>
    <property type="evidence" value="ECO:0007669"/>
    <property type="project" value="UniProtKB-SubCell"/>
</dbReference>
<evidence type="ECO:0000313" key="7">
    <source>
        <dbReference type="EMBL" id="HGS04252.1"/>
    </source>
</evidence>
<comment type="caution">
    <text evidence="7">The sequence shown here is derived from an EMBL/GenBank/DDBJ whole genome shotgun (WGS) entry which is preliminary data.</text>
</comment>
<sequence length="387" mass="41056">MRRWRSGPEAAVPCPLATPPSPNAIGDGRRGGGLESLKTFQTAGSRKTREGVGEGGWGEGGTIFLRPSPPIHLPGDNCMGAWWRNRNFLMLVSIVLGLGVGQLAPWLEFLVLPALGLVMTVALLGVSGEVFRAPRQMAAPVLLGLLLNFGVHGGLILLLSHLMAADEAFYTGFVLVAVVPPAVAVVPFSAVLGGDRAFALLATIGCYLAALAITPLAAVALLGAAFVHPWKIANILILLIFIPLAASRLLLWSGAAVRLEPLKGPLTNWSFALITYVIVGLNRPLILAEPRALLVPVGIAVASTFVLGGLIEAICRLLRLRRDLMISLVILGTLKNAALAGGLALTLFGDRTAMPATVCAIFLILYFVWLSWWLEGMPRLRGEKIQG</sequence>
<dbReference type="InterPro" id="IPR038770">
    <property type="entry name" value="Na+/solute_symporter_sf"/>
</dbReference>
<evidence type="ECO:0000256" key="4">
    <source>
        <dbReference type="ARBA" id="ARBA00023136"/>
    </source>
</evidence>
<evidence type="ECO:0000256" key="6">
    <source>
        <dbReference type="SAM" id="Phobius"/>
    </source>
</evidence>
<dbReference type="Pfam" id="PF01758">
    <property type="entry name" value="SBF"/>
    <property type="match status" value="1"/>
</dbReference>
<evidence type="ECO:0000256" key="5">
    <source>
        <dbReference type="SAM" id="MobiDB-lite"/>
    </source>
</evidence>
<keyword evidence="2 6" id="KW-0812">Transmembrane</keyword>
<feature type="transmembrane region" description="Helical" evidence="6">
    <location>
        <begin position="110"/>
        <end position="131"/>
    </location>
</feature>
<evidence type="ECO:0000256" key="3">
    <source>
        <dbReference type="ARBA" id="ARBA00022989"/>
    </source>
</evidence>
<keyword evidence="4 6" id="KW-0472">Membrane</keyword>
<feature type="transmembrane region" description="Helical" evidence="6">
    <location>
        <begin position="168"/>
        <end position="191"/>
    </location>
</feature>
<protein>
    <recommendedName>
        <fullName evidence="8">Bile acid:sodium symporter family protein</fullName>
    </recommendedName>
</protein>
<feature type="transmembrane region" description="Helical" evidence="6">
    <location>
        <begin position="138"/>
        <end position="162"/>
    </location>
</feature>
<evidence type="ECO:0000256" key="1">
    <source>
        <dbReference type="ARBA" id="ARBA00004141"/>
    </source>
</evidence>
<evidence type="ECO:0000256" key="2">
    <source>
        <dbReference type="ARBA" id="ARBA00022692"/>
    </source>
</evidence>
<comment type="subcellular location">
    <subcellularLocation>
        <location evidence="1">Membrane</location>
        <topology evidence="1">Multi-pass membrane protein</topology>
    </subcellularLocation>
</comment>
<feature type="transmembrane region" description="Helical" evidence="6">
    <location>
        <begin position="266"/>
        <end position="286"/>
    </location>
</feature>
<feature type="transmembrane region" description="Helical" evidence="6">
    <location>
        <begin position="198"/>
        <end position="226"/>
    </location>
</feature>
<feature type="transmembrane region" description="Helical" evidence="6">
    <location>
        <begin position="292"/>
        <end position="314"/>
    </location>
</feature>
<dbReference type="Gene3D" id="1.20.1530.20">
    <property type="match status" value="1"/>
</dbReference>
<proteinExistence type="predicted"/>
<feature type="transmembrane region" description="Helical" evidence="6">
    <location>
        <begin position="326"/>
        <end position="348"/>
    </location>
</feature>
<reference evidence="7" key="1">
    <citation type="journal article" date="2020" name="mSystems">
        <title>Genome- and Community-Level Interaction Insights into Carbon Utilization and Element Cycling Functions of Hydrothermarchaeota in Hydrothermal Sediment.</title>
        <authorList>
            <person name="Zhou Z."/>
            <person name="Liu Y."/>
            <person name="Xu W."/>
            <person name="Pan J."/>
            <person name="Luo Z.H."/>
            <person name="Li M."/>
        </authorList>
    </citation>
    <scope>NUCLEOTIDE SEQUENCE [LARGE SCALE GENOMIC DNA]</scope>
    <source>
        <strain evidence="7">SpSt-548</strain>
    </source>
</reference>
<accession>A0A7V4G6H3</accession>
<feature type="transmembrane region" description="Helical" evidence="6">
    <location>
        <begin position="354"/>
        <end position="374"/>
    </location>
</feature>
<organism evidence="7">
    <name type="scientific">Desulfobacca acetoxidans</name>
    <dbReference type="NCBI Taxonomy" id="60893"/>
    <lineage>
        <taxon>Bacteria</taxon>
        <taxon>Pseudomonadati</taxon>
        <taxon>Thermodesulfobacteriota</taxon>
        <taxon>Desulfobaccia</taxon>
        <taxon>Desulfobaccales</taxon>
        <taxon>Desulfobaccaceae</taxon>
        <taxon>Desulfobacca</taxon>
    </lineage>
</organism>
<name>A0A7V4G6H3_9BACT</name>
<feature type="transmembrane region" description="Helical" evidence="6">
    <location>
        <begin position="88"/>
        <end position="104"/>
    </location>
</feature>
<dbReference type="InterPro" id="IPR002657">
    <property type="entry name" value="BilAc:Na_symport/Acr3"/>
</dbReference>
<evidence type="ECO:0008006" key="8">
    <source>
        <dbReference type="Google" id="ProtNLM"/>
    </source>
</evidence>
<feature type="transmembrane region" description="Helical" evidence="6">
    <location>
        <begin position="232"/>
        <end position="254"/>
    </location>
</feature>
<keyword evidence="3 6" id="KW-1133">Transmembrane helix</keyword>
<feature type="region of interest" description="Disordered" evidence="5">
    <location>
        <begin position="1"/>
        <end position="31"/>
    </location>
</feature>
<dbReference type="AlphaFoldDB" id="A0A7V4G6H3"/>
<dbReference type="EMBL" id="DSXI01000039">
    <property type="protein sequence ID" value="HGS04252.1"/>
    <property type="molecule type" value="Genomic_DNA"/>
</dbReference>
<gene>
    <name evidence="7" type="ORF">ENT08_00660</name>
</gene>